<organism evidence="2 3">
    <name type="scientific">Dyella lipolytica</name>
    <dbReference type="NCBI Taxonomy" id="1867835"/>
    <lineage>
        <taxon>Bacteria</taxon>
        <taxon>Pseudomonadati</taxon>
        <taxon>Pseudomonadota</taxon>
        <taxon>Gammaproteobacteria</taxon>
        <taxon>Lysobacterales</taxon>
        <taxon>Rhodanobacteraceae</taxon>
        <taxon>Dyella</taxon>
    </lineage>
</organism>
<dbReference type="InterPro" id="IPR012902">
    <property type="entry name" value="N_methyl_site"/>
</dbReference>
<keyword evidence="1" id="KW-0812">Transmembrane</keyword>
<dbReference type="RefSeq" id="WP_284398680.1">
    <property type="nucleotide sequence ID" value="NZ_BSNQ01000003.1"/>
</dbReference>
<name>A0ABW8ISF4_9GAMM</name>
<reference evidence="2 3" key="1">
    <citation type="submission" date="2020-10" db="EMBL/GenBank/DDBJ databases">
        <title>Phylogeny of dyella-like bacteria.</title>
        <authorList>
            <person name="Fu J."/>
        </authorList>
    </citation>
    <scope>NUCLEOTIDE SEQUENCE [LARGE SCALE GENOMIC DNA]</scope>
    <source>
        <strain evidence="2 3">DHOB07</strain>
    </source>
</reference>
<dbReference type="Pfam" id="PF16074">
    <property type="entry name" value="PilW"/>
    <property type="match status" value="1"/>
</dbReference>
<feature type="transmembrane region" description="Helical" evidence="1">
    <location>
        <begin position="12"/>
        <end position="35"/>
    </location>
</feature>
<accession>A0ABW8ISF4</accession>
<dbReference type="Pfam" id="PF07963">
    <property type="entry name" value="N_methyl"/>
    <property type="match status" value="1"/>
</dbReference>
<evidence type="ECO:0000313" key="2">
    <source>
        <dbReference type="EMBL" id="MFK2872874.1"/>
    </source>
</evidence>
<dbReference type="InterPro" id="IPR032092">
    <property type="entry name" value="PilW"/>
</dbReference>
<keyword evidence="1" id="KW-0472">Membrane</keyword>
<proteinExistence type="predicted"/>
<sequence>MNIHLRKQRGLSLISLMIALLIGTFLLAGLFTVWFQTRQTFSAQNKMAQLQDNERMALTILGNTVESAGYYPVAANYGTNPPSPAYTQANVFTATSPFTVAGQSVYGTHPTTGNDTLEVRFMADNNLGNTLDCLGQTDTARTLVTNTFKIDASNNLTCSVNGQAGLPIVPGVQTFVVYYGISTTHDSSVTEYLTADQVTANALWSYVQSVNLQLTFLNPLFGQPGQPGQASTTPTVTRIVSLTQTAK</sequence>
<keyword evidence="3" id="KW-1185">Reference proteome</keyword>
<gene>
    <name evidence="2" type="ORF">ISP13_04970</name>
</gene>
<evidence type="ECO:0000313" key="3">
    <source>
        <dbReference type="Proteomes" id="UP001620405"/>
    </source>
</evidence>
<keyword evidence="1" id="KW-1133">Transmembrane helix</keyword>
<dbReference type="EMBL" id="JADIKG010000011">
    <property type="protein sequence ID" value="MFK2872874.1"/>
    <property type="molecule type" value="Genomic_DNA"/>
</dbReference>
<dbReference type="Proteomes" id="UP001620405">
    <property type="component" value="Unassembled WGS sequence"/>
</dbReference>
<evidence type="ECO:0000256" key="1">
    <source>
        <dbReference type="SAM" id="Phobius"/>
    </source>
</evidence>
<comment type="caution">
    <text evidence="2">The sequence shown here is derived from an EMBL/GenBank/DDBJ whole genome shotgun (WGS) entry which is preliminary data.</text>
</comment>
<protein>
    <submittedName>
        <fullName evidence="2">PilW family protein</fullName>
    </submittedName>
</protein>